<dbReference type="PANTHER" id="PTHR12526:SF638">
    <property type="entry name" value="SPORE COAT PROTEIN SA"/>
    <property type="match status" value="1"/>
</dbReference>
<dbReference type="Gene3D" id="3.40.50.2000">
    <property type="entry name" value="Glycogen Phosphorylase B"/>
    <property type="match status" value="2"/>
</dbReference>
<gene>
    <name evidence="3" type="ORF">FGL86_04330</name>
</gene>
<dbReference type="OrthoDB" id="9792269at2"/>
<dbReference type="EMBL" id="CP042382">
    <property type="protein sequence ID" value="QEA38378.1"/>
    <property type="molecule type" value="Genomic_DNA"/>
</dbReference>
<organism evidence="3 4">
    <name type="scientific">Pistricoccus aurantiacus</name>
    <dbReference type="NCBI Taxonomy" id="1883414"/>
    <lineage>
        <taxon>Bacteria</taxon>
        <taxon>Pseudomonadati</taxon>
        <taxon>Pseudomonadota</taxon>
        <taxon>Gammaproteobacteria</taxon>
        <taxon>Oceanospirillales</taxon>
        <taxon>Halomonadaceae</taxon>
        <taxon>Pistricoccus</taxon>
    </lineage>
</organism>
<dbReference type="SUPFAM" id="SSF53756">
    <property type="entry name" value="UDP-Glycosyltransferase/glycogen phosphorylase"/>
    <property type="match status" value="1"/>
</dbReference>
<dbReference type="InterPro" id="IPR001296">
    <property type="entry name" value="Glyco_trans_1"/>
</dbReference>
<dbReference type="KEGG" id="paur:FGL86_04330"/>
<name>A0A5B8SUK6_9GAMM</name>
<keyword evidence="4" id="KW-1185">Reference proteome</keyword>
<dbReference type="InterPro" id="IPR028098">
    <property type="entry name" value="Glyco_trans_4-like_N"/>
</dbReference>
<protein>
    <submittedName>
        <fullName evidence="3">Glycosyltransferase</fullName>
    </submittedName>
</protein>
<feature type="domain" description="Glycosyl transferase family 1" evidence="1">
    <location>
        <begin position="184"/>
        <end position="326"/>
    </location>
</feature>
<evidence type="ECO:0000313" key="3">
    <source>
        <dbReference type="EMBL" id="QEA38378.1"/>
    </source>
</evidence>
<dbReference type="Proteomes" id="UP000321272">
    <property type="component" value="Chromosome"/>
</dbReference>
<dbReference type="Pfam" id="PF00534">
    <property type="entry name" value="Glycos_transf_1"/>
    <property type="match status" value="1"/>
</dbReference>
<evidence type="ECO:0000313" key="4">
    <source>
        <dbReference type="Proteomes" id="UP000321272"/>
    </source>
</evidence>
<feature type="domain" description="Glycosyltransferase subfamily 4-like N-terminal" evidence="2">
    <location>
        <begin position="16"/>
        <end position="172"/>
    </location>
</feature>
<proteinExistence type="predicted"/>
<keyword evidence="3" id="KW-0808">Transferase</keyword>
<dbReference type="PANTHER" id="PTHR12526">
    <property type="entry name" value="GLYCOSYLTRANSFERASE"/>
    <property type="match status" value="1"/>
</dbReference>
<reference evidence="3 4" key="1">
    <citation type="submission" date="2019-06" db="EMBL/GenBank/DDBJ databases">
        <title>Genome analyses of bacteria isolated from kimchi.</title>
        <authorList>
            <person name="Lee S."/>
            <person name="Ahn S."/>
            <person name="Roh S."/>
        </authorList>
    </citation>
    <scope>NUCLEOTIDE SEQUENCE [LARGE SCALE GENOMIC DNA]</scope>
    <source>
        <strain evidence="3 4">CBA4606</strain>
    </source>
</reference>
<dbReference type="RefSeq" id="WP_147183444.1">
    <property type="nucleotide sequence ID" value="NZ_CP042382.1"/>
</dbReference>
<dbReference type="GO" id="GO:1901135">
    <property type="term" value="P:carbohydrate derivative metabolic process"/>
    <property type="evidence" value="ECO:0007669"/>
    <property type="project" value="UniProtKB-ARBA"/>
</dbReference>
<dbReference type="Pfam" id="PF13439">
    <property type="entry name" value="Glyco_transf_4"/>
    <property type="match status" value="1"/>
</dbReference>
<accession>A0A5B8SUK6</accession>
<sequence>MPAKRFVFVIKDLYGGGAERSLLYTADALRQRGNPVRVILLRDFVEHEIPEGLDIQNLAIHNRLTRAFNNVLIEKWQAKRIAKELETFAPDVVLSCSADKITRHIRHSGLYFWIKSDISAKFTDLEKRAKAFAKAKRFYDGRRVIAVSQGVKDNLLEVVGLEPASIQAIYNPYERAPFLELAKKPLAVPGGDYLLHVGSFEPRKRHDRLLRAYRESGVTTPLVLLGKGESAPRIRAMIKELELQDLVILGGYQTNPYPFIASAKALILTSDAEGLPRVLIESLMLETPVVSVDCPSGPREILTGSLADFLVPLEDEAALANAIKRMDAHPVRVKEVHYRPFLKETVLPQFEAL</sequence>
<evidence type="ECO:0000259" key="1">
    <source>
        <dbReference type="Pfam" id="PF00534"/>
    </source>
</evidence>
<dbReference type="GO" id="GO:0016757">
    <property type="term" value="F:glycosyltransferase activity"/>
    <property type="evidence" value="ECO:0007669"/>
    <property type="project" value="InterPro"/>
</dbReference>
<dbReference type="AlphaFoldDB" id="A0A5B8SUK6"/>
<dbReference type="CDD" id="cd03811">
    <property type="entry name" value="GT4_GT28_WabH-like"/>
    <property type="match status" value="1"/>
</dbReference>
<evidence type="ECO:0000259" key="2">
    <source>
        <dbReference type="Pfam" id="PF13439"/>
    </source>
</evidence>